<sequence>MTNSTAPAPASTTELQVTGMTCGHCVGSVTAELSAIDGVTGVDVALVKGGISTVTVQSAAPLAADAVAAAIDEAGYALA</sequence>
<proteinExistence type="predicted"/>
<dbReference type="EMBL" id="SHLC01000001">
    <property type="protein sequence ID" value="RZU66689.1"/>
    <property type="molecule type" value="Genomic_DNA"/>
</dbReference>
<evidence type="ECO:0000313" key="3">
    <source>
        <dbReference type="Proteomes" id="UP000291483"/>
    </source>
</evidence>
<dbReference type="SUPFAM" id="SSF55008">
    <property type="entry name" value="HMA, heavy metal-associated domain"/>
    <property type="match status" value="1"/>
</dbReference>
<accession>A0A4Q8ARK4</accession>
<dbReference type="OrthoDB" id="9813965at2"/>
<dbReference type="InterPro" id="IPR036163">
    <property type="entry name" value="HMA_dom_sf"/>
</dbReference>
<protein>
    <submittedName>
        <fullName evidence="2">Copper chaperone CopZ</fullName>
    </submittedName>
</protein>
<dbReference type="Gene3D" id="3.30.70.100">
    <property type="match status" value="1"/>
</dbReference>
<dbReference type="Pfam" id="PF00403">
    <property type="entry name" value="HMA"/>
    <property type="match status" value="1"/>
</dbReference>
<reference evidence="2 3" key="1">
    <citation type="submission" date="2019-02" db="EMBL/GenBank/DDBJ databases">
        <title>Sequencing the genomes of 1000 actinobacteria strains.</title>
        <authorList>
            <person name="Klenk H.-P."/>
        </authorList>
    </citation>
    <scope>NUCLEOTIDE SEQUENCE [LARGE SCALE GENOMIC DNA]</scope>
    <source>
        <strain evidence="2 3">DSM 18319</strain>
    </source>
</reference>
<evidence type="ECO:0000259" key="1">
    <source>
        <dbReference type="PROSITE" id="PS50846"/>
    </source>
</evidence>
<gene>
    <name evidence="2" type="ORF">EV379_3055</name>
</gene>
<name>A0A4Q8ARK4_9MICO</name>
<feature type="domain" description="HMA" evidence="1">
    <location>
        <begin position="11"/>
        <end position="79"/>
    </location>
</feature>
<evidence type="ECO:0000313" key="2">
    <source>
        <dbReference type="EMBL" id="RZU66689.1"/>
    </source>
</evidence>
<dbReference type="PROSITE" id="PS50846">
    <property type="entry name" value="HMA_2"/>
    <property type="match status" value="1"/>
</dbReference>
<dbReference type="AlphaFoldDB" id="A0A4Q8ARK4"/>
<dbReference type="RefSeq" id="WP_130506852.1">
    <property type="nucleotide sequence ID" value="NZ_SHLC01000001.1"/>
</dbReference>
<organism evidence="2 3">
    <name type="scientific">Microterricola gilva</name>
    <dbReference type="NCBI Taxonomy" id="393267"/>
    <lineage>
        <taxon>Bacteria</taxon>
        <taxon>Bacillati</taxon>
        <taxon>Actinomycetota</taxon>
        <taxon>Actinomycetes</taxon>
        <taxon>Micrococcales</taxon>
        <taxon>Microbacteriaceae</taxon>
        <taxon>Microterricola</taxon>
    </lineage>
</organism>
<comment type="caution">
    <text evidence="2">The sequence shown here is derived from an EMBL/GenBank/DDBJ whole genome shotgun (WGS) entry which is preliminary data.</text>
</comment>
<dbReference type="Proteomes" id="UP000291483">
    <property type="component" value="Unassembled WGS sequence"/>
</dbReference>
<dbReference type="InterPro" id="IPR006121">
    <property type="entry name" value="HMA_dom"/>
</dbReference>
<dbReference type="GO" id="GO:0046872">
    <property type="term" value="F:metal ion binding"/>
    <property type="evidence" value="ECO:0007669"/>
    <property type="project" value="InterPro"/>
</dbReference>
<keyword evidence="3" id="KW-1185">Reference proteome</keyword>
<dbReference type="CDD" id="cd00371">
    <property type="entry name" value="HMA"/>
    <property type="match status" value="1"/>
</dbReference>